<sequence>MFCFISSALTAKAPVTSTEVKTKTKLSTAAVCRINCFIFPFRAQTLDIQIGRQTGVSSVRKLVVSRTIYSRLILNQI</sequence>
<dbReference type="AlphaFoldDB" id="D3QZJ5"/>
<accession>D3QZJ5</accession>
<evidence type="ECO:0000313" key="1">
    <source>
        <dbReference type="EMBL" id="ADC91776.1"/>
    </source>
</evidence>
<protein>
    <submittedName>
        <fullName evidence="1">Uncharacterized protein</fullName>
    </submittedName>
</protein>
<evidence type="ECO:0000313" key="2">
    <source>
        <dbReference type="Proteomes" id="UP000008234"/>
    </source>
</evidence>
<dbReference type="KEGG" id="clo:HMPREF0868_1640"/>
<gene>
    <name evidence="1" type="ordered locus">HMPREF0868_1640</name>
</gene>
<keyword evidence="2" id="KW-1185">Reference proteome</keyword>
<dbReference type="Proteomes" id="UP000008234">
    <property type="component" value="Chromosome"/>
</dbReference>
<organism evidence="1 2">
    <name type="scientific">Mageeibacillus indolicus (strain UPII9-5)</name>
    <name type="common">Clostridiales genomosp. BVAB3 (strain UPII9-5)</name>
    <dbReference type="NCBI Taxonomy" id="699246"/>
    <lineage>
        <taxon>Bacteria</taxon>
        <taxon>Bacillati</taxon>
        <taxon>Bacillota</taxon>
        <taxon>Clostridia</taxon>
        <taxon>Eubacteriales</taxon>
        <taxon>Oscillospiraceae</taxon>
        <taxon>Mageeibacillus</taxon>
    </lineage>
</organism>
<name>D3QZJ5_MAGIU</name>
<dbReference type="HOGENOM" id="CLU_2633880_0_0_9"/>
<reference evidence="2" key="1">
    <citation type="submission" date="2009-12" db="EMBL/GenBank/DDBJ databases">
        <title>Sequence of Clostridiales genomosp. BVAB3 str. UPII9-5.</title>
        <authorList>
            <person name="Madupu R."/>
            <person name="Durkin A.S."/>
            <person name="Torralba M."/>
            <person name="Methe B."/>
            <person name="Sutton G.G."/>
            <person name="Strausberg R.L."/>
            <person name="Nelson K.E."/>
        </authorList>
    </citation>
    <scope>NUCLEOTIDE SEQUENCE [LARGE SCALE GENOMIC DNA]</scope>
    <source>
        <strain evidence="2">UPII9-5</strain>
    </source>
</reference>
<dbReference type="EMBL" id="CP001850">
    <property type="protein sequence ID" value="ADC91776.1"/>
    <property type="molecule type" value="Genomic_DNA"/>
</dbReference>
<proteinExistence type="predicted"/>